<proteinExistence type="predicted"/>
<feature type="region of interest" description="Disordered" evidence="1">
    <location>
        <begin position="1"/>
        <end position="32"/>
    </location>
</feature>
<dbReference type="Proteomes" id="UP001159659">
    <property type="component" value="Unassembled WGS sequence"/>
</dbReference>
<protein>
    <submittedName>
        <fullName evidence="2">Uncharacterized protein</fullName>
    </submittedName>
</protein>
<comment type="caution">
    <text evidence="2">The sequence shown here is derived from an EMBL/GenBank/DDBJ whole genome shotgun (WGS) entry which is preliminary data.</text>
</comment>
<feature type="compositionally biased region" description="Low complexity" evidence="1">
    <location>
        <begin position="96"/>
        <end position="109"/>
    </location>
</feature>
<feature type="region of interest" description="Disordered" evidence="1">
    <location>
        <begin position="54"/>
        <end position="131"/>
    </location>
</feature>
<reference evidence="2" key="1">
    <citation type="submission" date="2022-12" db="EMBL/GenBank/DDBJ databases">
        <authorList>
            <person name="Webb A."/>
        </authorList>
    </citation>
    <scope>NUCLEOTIDE SEQUENCE</scope>
    <source>
        <strain evidence="2">Pf2</strain>
    </source>
</reference>
<evidence type="ECO:0000313" key="3">
    <source>
        <dbReference type="Proteomes" id="UP001159659"/>
    </source>
</evidence>
<feature type="compositionally biased region" description="Basic and acidic residues" evidence="1">
    <location>
        <begin position="1"/>
        <end position="11"/>
    </location>
</feature>
<gene>
    <name evidence="2" type="ORF">PFR002_LOCUS857</name>
</gene>
<organism evidence="2 3">
    <name type="scientific">Peronospora farinosa</name>
    <dbReference type="NCBI Taxonomy" id="134698"/>
    <lineage>
        <taxon>Eukaryota</taxon>
        <taxon>Sar</taxon>
        <taxon>Stramenopiles</taxon>
        <taxon>Oomycota</taxon>
        <taxon>Peronosporomycetes</taxon>
        <taxon>Peronosporales</taxon>
        <taxon>Peronosporaceae</taxon>
        <taxon>Peronospora</taxon>
    </lineage>
</organism>
<accession>A0AAV0SV00</accession>
<name>A0AAV0SV00_9STRA</name>
<sequence>MYQSRAEENHDGGPLAMSADSRNREPVQSNDELCLLRAEAGESKNALLDAREMAERAQDRAVATTETAERDRREQRVMVERLDDRVRRTPADRFCTRSSRTCSQSSSRRVGCEPAQRSGEDSKEDPPVGKL</sequence>
<evidence type="ECO:0000256" key="1">
    <source>
        <dbReference type="SAM" id="MobiDB-lite"/>
    </source>
</evidence>
<feature type="compositionally biased region" description="Basic and acidic residues" evidence="1">
    <location>
        <begin position="118"/>
        <end position="131"/>
    </location>
</feature>
<evidence type="ECO:0000313" key="2">
    <source>
        <dbReference type="EMBL" id="CAI5706010.1"/>
    </source>
</evidence>
<feature type="compositionally biased region" description="Basic and acidic residues" evidence="1">
    <location>
        <begin position="67"/>
        <end position="95"/>
    </location>
</feature>
<dbReference type="EMBL" id="CANTFK010000072">
    <property type="protein sequence ID" value="CAI5706010.1"/>
    <property type="molecule type" value="Genomic_DNA"/>
</dbReference>
<dbReference type="AlphaFoldDB" id="A0AAV0SV00"/>